<organism evidence="10 11">
    <name type="scientific">Coprococcus intestinihominis</name>
    <dbReference type="NCBI Taxonomy" id="3133154"/>
    <lineage>
        <taxon>Bacteria</taxon>
        <taxon>Bacillati</taxon>
        <taxon>Bacillota</taxon>
        <taxon>Clostridia</taxon>
        <taxon>Lachnospirales</taxon>
        <taxon>Lachnospiraceae</taxon>
        <taxon>Coprococcus</taxon>
    </lineage>
</organism>
<dbReference type="InterPro" id="IPR027417">
    <property type="entry name" value="P-loop_NTPase"/>
</dbReference>
<evidence type="ECO:0000256" key="4">
    <source>
        <dbReference type="ARBA" id="ARBA00022840"/>
    </source>
</evidence>
<accession>A0ABV1B2C9</accession>
<dbReference type="Pfam" id="PF07685">
    <property type="entry name" value="GATase_3"/>
    <property type="match status" value="1"/>
</dbReference>
<keyword evidence="4 7" id="KW-0067">ATP-binding</keyword>
<evidence type="ECO:0000256" key="5">
    <source>
        <dbReference type="ARBA" id="ARBA00022842"/>
    </source>
</evidence>
<dbReference type="RefSeq" id="WP_349084077.1">
    <property type="nucleotide sequence ID" value="NZ_JBBMEK010000024.1"/>
</dbReference>
<dbReference type="EC" id="6.3.5.11" evidence="7"/>
<feature type="domain" description="CobB/CobQ-like glutamine amidotransferase" evidence="9">
    <location>
        <begin position="257"/>
        <end position="446"/>
    </location>
</feature>
<comment type="cofactor">
    <cofactor evidence="1 7">
        <name>Mg(2+)</name>
        <dbReference type="ChEBI" id="CHEBI:18420"/>
    </cofactor>
</comment>
<dbReference type="PANTHER" id="PTHR43873:SF1">
    <property type="entry name" value="COBYRINATE A,C-DIAMIDE SYNTHASE"/>
    <property type="match status" value="1"/>
</dbReference>
<protein>
    <recommendedName>
        <fullName evidence="7">Cobyrinate a,c-diamide synthase</fullName>
        <ecNumber evidence="7">6.3.5.11</ecNumber>
    </recommendedName>
    <alternativeName>
        <fullName evidence="7">Cobyrinic acid a,c-diamide synthetase</fullName>
    </alternativeName>
</protein>
<dbReference type="CDD" id="cd03130">
    <property type="entry name" value="GATase1_CobB"/>
    <property type="match status" value="1"/>
</dbReference>
<comment type="miscellaneous">
    <text evidence="7">The a and c carboxylates of cobyrinate are activated for nucleophilic attack via formation of a phosphorylated intermediate by ATP. CbiA catalyzes first the amidation of the c-carboxylate, and then that of the a-carboxylate.</text>
</comment>
<keyword evidence="11" id="KW-1185">Reference proteome</keyword>
<evidence type="ECO:0000259" key="9">
    <source>
        <dbReference type="Pfam" id="PF07685"/>
    </source>
</evidence>
<dbReference type="PANTHER" id="PTHR43873">
    <property type="entry name" value="COBYRINATE A,C-DIAMIDE SYNTHASE"/>
    <property type="match status" value="1"/>
</dbReference>
<sequence length="465" mass="51833">MAEMKMPRVMIAAPGSGSGKTMITCGLLELLRRAGRPISFKCGPDYIDPMFHRFVLNIPSRNLDTFFTAPDRTRSLMGKACMKEGADLAVIEGVMGYYDGLGGVSVRGSSYELSVQTGTPVILVVNGRGMSLSIAALIRGFMDMYPDQMIRGVILNRVSKGVCERLTPIIEEKLGIAVIGYVPETEVICFPSRHLGLMMPEEIVSLREQIQKFASLLEETLDIRKLKTIAEAAEPLNWKEDPMHVQRLEDAGSGKLRIGVAMDAAFCFYYEDNLDFLRELGAEIVYFSPLTDAALPENLSGLYMGGGYPELHGEQLSQNASMKQSIREAVEGGMPCLAECGAFMYLHEAMEDADGRFWPMVGLVPGKAVKKGRLVRFGYAVLTSETDTILGPKGLQMPVHEFHYWDTTCEEGCFEAHKPLTERRWHCMYQKKQLLAGFPHFYFQADEEMALHYAEACRNYADGYL</sequence>
<proteinExistence type="inferred from homology"/>
<evidence type="ECO:0000313" key="10">
    <source>
        <dbReference type="EMBL" id="MEQ2364151.1"/>
    </source>
</evidence>
<keyword evidence="2 7" id="KW-0436">Ligase</keyword>
<feature type="site" description="Increases nucleophilicity of active site Cys" evidence="7">
    <location>
        <position position="440"/>
    </location>
</feature>
<keyword evidence="7" id="KW-0169">Cobalamin biosynthesis</keyword>
<dbReference type="Proteomes" id="UP001469749">
    <property type="component" value="Unassembled WGS sequence"/>
</dbReference>
<evidence type="ECO:0000256" key="1">
    <source>
        <dbReference type="ARBA" id="ARBA00001946"/>
    </source>
</evidence>
<feature type="domain" description="CobQ/CobB/MinD/ParA nucleotide binding" evidence="8">
    <location>
        <begin position="9"/>
        <end position="188"/>
    </location>
</feature>
<comment type="caution">
    <text evidence="10">The sequence shown here is derived from an EMBL/GenBank/DDBJ whole genome shotgun (WGS) entry which is preliminary data.</text>
</comment>
<feature type="active site" description="Nucleophile" evidence="7">
    <location>
        <position position="340"/>
    </location>
</feature>
<dbReference type="NCBIfam" id="NF002204">
    <property type="entry name" value="PRK01077.1"/>
    <property type="match status" value="1"/>
</dbReference>
<evidence type="ECO:0000259" key="8">
    <source>
        <dbReference type="Pfam" id="PF01656"/>
    </source>
</evidence>
<gene>
    <name evidence="7" type="primary">cbiA</name>
    <name evidence="10" type="ORF">WMO25_03480</name>
</gene>
<keyword evidence="6 7" id="KW-0315">Glutamine amidotransferase</keyword>
<comment type="similarity">
    <text evidence="7">Belongs to the CobB/CbiA family.</text>
</comment>
<dbReference type="Gene3D" id="3.40.50.300">
    <property type="entry name" value="P-loop containing nucleotide triphosphate hydrolases"/>
    <property type="match status" value="1"/>
</dbReference>
<dbReference type="Gene3D" id="3.40.50.880">
    <property type="match status" value="1"/>
</dbReference>
<dbReference type="EMBL" id="JBBMEK010000024">
    <property type="protein sequence ID" value="MEQ2364151.1"/>
    <property type="molecule type" value="Genomic_DNA"/>
</dbReference>
<evidence type="ECO:0000256" key="2">
    <source>
        <dbReference type="ARBA" id="ARBA00022598"/>
    </source>
</evidence>
<dbReference type="InterPro" id="IPR004484">
    <property type="entry name" value="CbiA/CobB_synth"/>
</dbReference>
<evidence type="ECO:0000256" key="3">
    <source>
        <dbReference type="ARBA" id="ARBA00022741"/>
    </source>
</evidence>
<dbReference type="InterPro" id="IPR029062">
    <property type="entry name" value="Class_I_gatase-like"/>
</dbReference>
<evidence type="ECO:0000256" key="7">
    <source>
        <dbReference type="HAMAP-Rule" id="MF_00027"/>
    </source>
</evidence>
<comment type="domain">
    <text evidence="7">Comprises of two domains. The C-terminal domain contains the binding site for glutamine and catalyzes the hydrolysis of this substrate to glutamate and ammonia. The N-terminal domain is anticipated to bind ATP and cobyrinate and catalyzes the ultimate synthesis of the diamide product. The ammonia produced via the glutaminase domain is probably translocated to the adjacent domain via a molecular tunnel, where it reacts with an activated intermediate.</text>
</comment>
<dbReference type="PROSITE" id="PS51274">
    <property type="entry name" value="GATASE_COBBQ"/>
    <property type="match status" value="1"/>
</dbReference>
<dbReference type="InterPro" id="IPR002586">
    <property type="entry name" value="CobQ/CobB/MinD/ParA_Nub-bd_dom"/>
</dbReference>
<comment type="pathway">
    <text evidence="7">Cofactor biosynthesis; adenosylcobalamin biosynthesis; cob(II)yrinate a,c-diamide from sirohydrochlorin (anaerobic route): step 10/10.</text>
</comment>
<keyword evidence="3 7" id="KW-0547">Nucleotide-binding</keyword>
<dbReference type="NCBIfam" id="TIGR00379">
    <property type="entry name" value="cobB"/>
    <property type="match status" value="1"/>
</dbReference>
<reference evidence="10 11" key="1">
    <citation type="submission" date="2024-03" db="EMBL/GenBank/DDBJ databases">
        <title>Human intestinal bacterial collection.</title>
        <authorList>
            <person name="Pauvert C."/>
            <person name="Hitch T.C.A."/>
            <person name="Clavel T."/>
        </authorList>
    </citation>
    <scope>NUCLEOTIDE SEQUENCE [LARGE SCALE GENOMIC DNA]</scope>
    <source>
        <strain evidence="10 11">CLA-AA-H190</strain>
    </source>
</reference>
<dbReference type="Pfam" id="PF01656">
    <property type="entry name" value="CbiA"/>
    <property type="match status" value="1"/>
</dbReference>
<comment type="catalytic activity">
    <reaction evidence="7">
        <text>cob(II)yrinate + 2 L-glutamine + 2 ATP + 2 H2O = cob(II)yrinate a,c diamide + 2 L-glutamate + 2 ADP + 2 phosphate + 2 H(+)</text>
        <dbReference type="Rhea" id="RHEA:26289"/>
        <dbReference type="ChEBI" id="CHEBI:15377"/>
        <dbReference type="ChEBI" id="CHEBI:15378"/>
        <dbReference type="ChEBI" id="CHEBI:29985"/>
        <dbReference type="ChEBI" id="CHEBI:30616"/>
        <dbReference type="ChEBI" id="CHEBI:43474"/>
        <dbReference type="ChEBI" id="CHEBI:58359"/>
        <dbReference type="ChEBI" id="CHEBI:58537"/>
        <dbReference type="ChEBI" id="CHEBI:58894"/>
        <dbReference type="ChEBI" id="CHEBI:456216"/>
        <dbReference type="EC" id="6.3.5.11"/>
    </reaction>
</comment>
<keyword evidence="5 7" id="KW-0460">Magnesium</keyword>
<dbReference type="SUPFAM" id="SSF52317">
    <property type="entry name" value="Class I glutamine amidotransferase-like"/>
    <property type="match status" value="1"/>
</dbReference>
<evidence type="ECO:0000256" key="6">
    <source>
        <dbReference type="ARBA" id="ARBA00022962"/>
    </source>
</evidence>
<evidence type="ECO:0000313" key="11">
    <source>
        <dbReference type="Proteomes" id="UP001469749"/>
    </source>
</evidence>
<dbReference type="SUPFAM" id="SSF52540">
    <property type="entry name" value="P-loop containing nucleoside triphosphate hydrolases"/>
    <property type="match status" value="1"/>
</dbReference>
<dbReference type="InterPro" id="IPR011698">
    <property type="entry name" value="GATase_3"/>
</dbReference>
<dbReference type="HAMAP" id="MF_00027">
    <property type="entry name" value="CobB_CbiA"/>
    <property type="match status" value="1"/>
</dbReference>
<name>A0ABV1B2C9_9FIRM</name>
<comment type="function">
    <text evidence="7">Catalyzes the ATP-dependent amidation of the two carboxylate groups at positions a and c of cobyrinate, using either L-glutamine or ammonia as the nitrogen source.</text>
</comment>